<dbReference type="PROSITE" id="PS01124">
    <property type="entry name" value="HTH_ARAC_FAMILY_2"/>
    <property type="match status" value="1"/>
</dbReference>
<dbReference type="GO" id="GO:0000976">
    <property type="term" value="F:transcription cis-regulatory region binding"/>
    <property type="evidence" value="ECO:0007669"/>
    <property type="project" value="TreeGrafter"/>
</dbReference>
<evidence type="ECO:0000259" key="4">
    <source>
        <dbReference type="PROSITE" id="PS01124"/>
    </source>
</evidence>
<keyword evidence="6" id="KW-1185">Reference proteome</keyword>
<keyword evidence="3" id="KW-0804">Transcription</keyword>
<proteinExistence type="predicted"/>
<evidence type="ECO:0000256" key="2">
    <source>
        <dbReference type="ARBA" id="ARBA00023125"/>
    </source>
</evidence>
<dbReference type="PANTHER" id="PTHR47894:SF4">
    <property type="entry name" value="HTH-TYPE TRANSCRIPTIONAL REGULATOR GADX"/>
    <property type="match status" value="1"/>
</dbReference>
<accession>A0A7X0JT37</accession>
<dbReference type="SMART" id="SM00342">
    <property type="entry name" value="HTH_ARAC"/>
    <property type="match status" value="1"/>
</dbReference>
<reference evidence="5 6" key="1">
    <citation type="submission" date="2020-08" db="EMBL/GenBank/DDBJ databases">
        <title>Genomic Encyclopedia of Type Strains, Phase IV (KMG-IV): sequencing the most valuable type-strain genomes for metagenomic binning, comparative biology and taxonomic classification.</title>
        <authorList>
            <person name="Goeker M."/>
        </authorList>
    </citation>
    <scope>NUCLEOTIDE SEQUENCE [LARGE SCALE GENOMIC DNA]</scope>
    <source>
        <strain evidence="5 6">DSM 22368</strain>
    </source>
</reference>
<evidence type="ECO:0000313" key="6">
    <source>
        <dbReference type="Proteomes" id="UP000528457"/>
    </source>
</evidence>
<gene>
    <name evidence="5" type="ORF">HNR48_001164</name>
</gene>
<dbReference type="Proteomes" id="UP000528457">
    <property type="component" value="Unassembled WGS sequence"/>
</dbReference>
<dbReference type="InParanoid" id="A0A7X0JT37"/>
<name>A0A7X0JT37_9GAMM</name>
<dbReference type="InterPro" id="IPR032687">
    <property type="entry name" value="AraC-type_N"/>
</dbReference>
<keyword evidence="2 5" id="KW-0238">DNA-binding</keyword>
<organism evidence="5 6">
    <name type="scientific">Pseudoteredinibacter isoporae</name>
    <dbReference type="NCBI Taxonomy" id="570281"/>
    <lineage>
        <taxon>Bacteria</taxon>
        <taxon>Pseudomonadati</taxon>
        <taxon>Pseudomonadota</taxon>
        <taxon>Gammaproteobacteria</taxon>
        <taxon>Cellvibrionales</taxon>
        <taxon>Cellvibrionaceae</taxon>
        <taxon>Pseudoteredinibacter</taxon>
    </lineage>
</organism>
<evidence type="ECO:0000256" key="1">
    <source>
        <dbReference type="ARBA" id="ARBA00023015"/>
    </source>
</evidence>
<protein>
    <submittedName>
        <fullName evidence="5">AraC-like DNA-binding protein</fullName>
    </submittedName>
</protein>
<evidence type="ECO:0000313" key="5">
    <source>
        <dbReference type="EMBL" id="MBB6520886.1"/>
    </source>
</evidence>
<feature type="domain" description="HTH araC/xylS-type" evidence="4">
    <location>
        <begin position="235"/>
        <end position="333"/>
    </location>
</feature>
<comment type="caution">
    <text evidence="5">The sequence shown here is derived from an EMBL/GenBank/DDBJ whole genome shotgun (WGS) entry which is preliminary data.</text>
</comment>
<dbReference type="GO" id="GO:0005829">
    <property type="term" value="C:cytosol"/>
    <property type="evidence" value="ECO:0007669"/>
    <property type="project" value="TreeGrafter"/>
</dbReference>
<dbReference type="InterPro" id="IPR018060">
    <property type="entry name" value="HTH_AraC"/>
</dbReference>
<dbReference type="InterPro" id="IPR009057">
    <property type="entry name" value="Homeodomain-like_sf"/>
</dbReference>
<dbReference type="Gene3D" id="1.10.10.60">
    <property type="entry name" value="Homeodomain-like"/>
    <property type="match status" value="1"/>
</dbReference>
<dbReference type="PANTHER" id="PTHR47894">
    <property type="entry name" value="HTH-TYPE TRANSCRIPTIONAL REGULATOR GADX"/>
    <property type="match status" value="1"/>
</dbReference>
<keyword evidence="1" id="KW-0805">Transcription regulation</keyword>
<dbReference type="EMBL" id="JACHHT010000001">
    <property type="protein sequence ID" value="MBB6520886.1"/>
    <property type="molecule type" value="Genomic_DNA"/>
</dbReference>
<dbReference type="Pfam" id="PF12833">
    <property type="entry name" value="HTH_18"/>
    <property type="match status" value="1"/>
</dbReference>
<evidence type="ECO:0000256" key="3">
    <source>
        <dbReference type="ARBA" id="ARBA00023163"/>
    </source>
</evidence>
<dbReference type="SUPFAM" id="SSF46689">
    <property type="entry name" value="Homeodomain-like"/>
    <property type="match status" value="1"/>
</dbReference>
<dbReference type="RefSeq" id="WP_166850013.1">
    <property type="nucleotide sequence ID" value="NZ_JAAONY010000001.1"/>
</dbReference>
<dbReference type="Pfam" id="PF12625">
    <property type="entry name" value="Arabinose_bd"/>
    <property type="match status" value="1"/>
</dbReference>
<sequence>MDKYAKPLKKPNVDRFIDAFFQLGLDPEPCLKKLGLSFSELSTLELKYSDYLEFLNVSAEFYQRRFLAIELAALMDDRDFGVLNYMLRSASNLAMLIELLKKYLALISPAAEIQLLDDKECFVLTYSHPGIPPEISYQDTEGTVVQLITIFQNVLDDEHWLPKKVFFQHKALSDDDADRFPCGGQVQFEQSVSGIYFEKSLMERRVESADPRLLEILEASALEALEAYSHNSLLSALKTVITAAVPRQELDVNSVAKELGMSRRTLSRRLKNLGTSFTEVKESILMQLACKSLSHSSTSISLIAQTLGYSDASAFNRAFRRVNHCSPREYRSQNR</sequence>
<dbReference type="AlphaFoldDB" id="A0A7X0JT37"/>
<dbReference type="GO" id="GO:0003700">
    <property type="term" value="F:DNA-binding transcription factor activity"/>
    <property type="evidence" value="ECO:0007669"/>
    <property type="project" value="InterPro"/>
</dbReference>